<feature type="binding site" evidence="5">
    <location>
        <position position="183"/>
    </location>
    <ligand>
        <name>NAD(+)</name>
        <dbReference type="ChEBI" id="CHEBI:57540"/>
    </ligand>
</feature>
<comment type="pathway">
    <text evidence="5">Cofactor biosynthesis; pyridoxine 5'-phosphate biosynthesis; pyridoxine 5'-phosphate from D-erythrose 4-phosphate: step 2/5.</text>
</comment>
<dbReference type="Gene3D" id="3.40.50.720">
    <property type="entry name" value="NAD(P)-binding Rossmann-like Domain"/>
    <property type="match status" value="2"/>
</dbReference>
<sequence>MKPAPLKIVADENIPALETLFAPLGELHTRPGRAICRDDLLDADILLVRSITPVNRALLEGTSVRFVGTATIGTDHIDLTALAELGIGFSSAPGCNADAVVEYVLSVLLHLAEEQAFDLWGRSVGIVGVGNVGSRLAARLQALGIRTLLCDPPRQRVMPAAQAAHFCSLEQLLNEADIVSLHTPLTRSGEDATWHLLQGKTLAMLQPDTILINAGRGPVIDNRALLELALQRDDLTLVLDVWEDEPAVDPALAARVRIATPHIAGYSLEGKLRGTWMLYQAWCAFCGTPVQQSFAQLLPLAEVTEMQLTEKAGLLSPVRMLYDPFRDDRALRASLAAPQQQQKAAFDQLRKQYPVRREFSALTLRLPTDQQPIFNALGFPVADAKK</sequence>
<dbReference type="InterPro" id="IPR050223">
    <property type="entry name" value="D-isomer_2-hydroxyacid_DH"/>
</dbReference>
<dbReference type="SUPFAM" id="SSF51735">
    <property type="entry name" value="NAD(P)-binding Rossmann-fold domains"/>
    <property type="match status" value="1"/>
</dbReference>
<dbReference type="PANTHER" id="PTHR10996">
    <property type="entry name" value="2-HYDROXYACID DEHYDROGENASE-RELATED"/>
    <property type="match status" value="1"/>
</dbReference>
<dbReference type="EC" id="1.1.1.290" evidence="5"/>
<comment type="subcellular location">
    <subcellularLocation>
        <location evidence="5">Cytoplasm</location>
    </subcellularLocation>
</comment>
<dbReference type="EMBL" id="CP044222">
    <property type="protein sequence ID" value="QEW06080.1"/>
    <property type="molecule type" value="Genomic_DNA"/>
</dbReference>
<dbReference type="CDD" id="cd12158">
    <property type="entry name" value="ErythrP_dh"/>
    <property type="match status" value="1"/>
</dbReference>
<proteinExistence type="inferred from homology"/>
<dbReference type="InterPro" id="IPR038251">
    <property type="entry name" value="PdxB_dimer_sf"/>
</dbReference>
<organism evidence="9 10">
    <name type="scientific">Nitrincola iocasae</name>
    <dbReference type="NCBI Taxonomy" id="2614693"/>
    <lineage>
        <taxon>Bacteria</taxon>
        <taxon>Pseudomonadati</taxon>
        <taxon>Pseudomonadota</taxon>
        <taxon>Gammaproteobacteria</taxon>
        <taxon>Oceanospirillales</taxon>
        <taxon>Oceanospirillaceae</taxon>
        <taxon>Nitrincola</taxon>
    </lineage>
</organism>
<dbReference type="SUPFAM" id="SSF52283">
    <property type="entry name" value="Formate/glycerate dehydrogenase catalytic domain-like"/>
    <property type="match status" value="1"/>
</dbReference>
<dbReference type="PROSITE" id="PS00065">
    <property type="entry name" value="D_2_HYDROXYACID_DH_1"/>
    <property type="match status" value="1"/>
</dbReference>
<evidence type="ECO:0000256" key="2">
    <source>
        <dbReference type="ARBA" id="ARBA00023002"/>
    </source>
</evidence>
<dbReference type="AlphaFoldDB" id="A0A5J6LC76"/>
<dbReference type="HAMAP" id="MF_01825">
    <property type="entry name" value="PdxB"/>
    <property type="match status" value="1"/>
</dbReference>
<evidence type="ECO:0000259" key="7">
    <source>
        <dbReference type="Pfam" id="PF02826"/>
    </source>
</evidence>
<dbReference type="NCBIfam" id="NF001309">
    <property type="entry name" value="PRK00257.1"/>
    <property type="match status" value="1"/>
</dbReference>
<dbReference type="Pfam" id="PF11890">
    <property type="entry name" value="DUF3410"/>
    <property type="match status" value="1"/>
</dbReference>
<dbReference type="Gene3D" id="3.30.1370.170">
    <property type="match status" value="1"/>
</dbReference>
<dbReference type="GO" id="GO:0033711">
    <property type="term" value="F:4-phosphoerythronate dehydrogenase activity"/>
    <property type="evidence" value="ECO:0007669"/>
    <property type="project" value="UniProtKB-EC"/>
</dbReference>
<dbReference type="Pfam" id="PF00389">
    <property type="entry name" value="2-Hacid_dh"/>
    <property type="match status" value="1"/>
</dbReference>
<feature type="active site" description="Proton donor" evidence="5">
    <location>
        <position position="262"/>
    </location>
</feature>
<keyword evidence="1 5" id="KW-0963">Cytoplasm</keyword>
<feature type="binding site" evidence="5">
    <location>
        <position position="240"/>
    </location>
    <ligand>
        <name>NAD(+)</name>
        <dbReference type="ChEBI" id="CHEBI:57540"/>
    </ligand>
</feature>
<dbReference type="GO" id="GO:0051287">
    <property type="term" value="F:NAD binding"/>
    <property type="evidence" value="ECO:0007669"/>
    <property type="project" value="InterPro"/>
</dbReference>
<keyword evidence="2 5" id="KW-0560">Oxidoreductase</keyword>
<feature type="domain" description="D-isomer specific 2-hydroxyacid dehydrogenase catalytic" evidence="6">
    <location>
        <begin position="27"/>
        <end position="265"/>
    </location>
</feature>
<dbReference type="InterPro" id="IPR020921">
    <property type="entry name" value="Erythronate-4-P_DHase"/>
</dbReference>
<dbReference type="PROSITE" id="PS00671">
    <property type="entry name" value="D_2_HYDROXYACID_DH_3"/>
    <property type="match status" value="1"/>
</dbReference>
<feature type="binding site" evidence="5">
    <location>
        <position position="265"/>
    </location>
    <ligand>
        <name>NAD(+)</name>
        <dbReference type="ChEBI" id="CHEBI:57540"/>
    </ligand>
</feature>
<dbReference type="GO" id="GO:0046983">
    <property type="term" value="F:protein dimerization activity"/>
    <property type="evidence" value="ECO:0007669"/>
    <property type="project" value="InterPro"/>
</dbReference>
<keyword evidence="3 5" id="KW-0520">NAD</keyword>
<comment type="caution">
    <text evidence="5">Lacks conserved residue(s) required for the propagation of feature annotation.</text>
</comment>
<evidence type="ECO:0000256" key="4">
    <source>
        <dbReference type="ARBA" id="ARBA00023096"/>
    </source>
</evidence>
<evidence type="ECO:0000313" key="9">
    <source>
        <dbReference type="EMBL" id="QEW06080.1"/>
    </source>
</evidence>
<dbReference type="RefSeq" id="WP_151054111.1">
    <property type="nucleotide sequence ID" value="NZ_CP044222.1"/>
</dbReference>
<keyword evidence="4 5" id="KW-0664">Pyridoxine biosynthesis</keyword>
<evidence type="ECO:0000256" key="3">
    <source>
        <dbReference type="ARBA" id="ARBA00023027"/>
    </source>
</evidence>
<dbReference type="UniPathway" id="UPA00244">
    <property type="reaction ID" value="UER00310"/>
</dbReference>
<keyword evidence="10" id="KW-1185">Reference proteome</keyword>
<gene>
    <name evidence="5 9" type="primary">pdxB</name>
    <name evidence="9" type="ORF">F5I99_05975</name>
</gene>
<accession>A0A5J6LC76</accession>
<feature type="binding site" evidence="5">
    <location>
        <position position="151"/>
    </location>
    <ligand>
        <name>NAD(+)</name>
        <dbReference type="ChEBI" id="CHEBI:57540"/>
    </ligand>
</feature>
<dbReference type="InterPro" id="IPR036291">
    <property type="entry name" value="NAD(P)-bd_dom_sf"/>
</dbReference>
<evidence type="ECO:0000256" key="1">
    <source>
        <dbReference type="ARBA" id="ARBA00022490"/>
    </source>
</evidence>
<dbReference type="GO" id="GO:0008615">
    <property type="term" value="P:pyridoxine biosynthetic process"/>
    <property type="evidence" value="ECO:0007669"/>
    <property type="project" value="UniProtKB-UniRule"/>
</dbReference>
<dbReference type="InterPro" id="IPR029753">
    <property type="entry name" value="D-isomer_DH_CS"/>
</dbReference>
<evidence type="ECO:0000256" key="5">
    <source>
        <dbReference type="HAMAP-Rule" id="MF_01825"/>
    </source>
</evidence>
<comment type="subunit">
    <text evidence="5">Homodimer.</text>
</comment>
<feature type="binding site" evidence="5">
    <location>
        <position position="71"/>
    </location>
    <ligand>
        <name>substrate</name>
    </ligand>
</feature>
<dbReference type="KEGG" id="nik:F5I99_05975"/>
<evidence type="ECO:0000259" key="6">
    <source>
        <dbReference type="Pfam" id="PF00389"/>
    </source>
</evidence>
<dbReference type="InterPro" id="IPR006139">
    <property type="entry name" value="D-isomer_2_OHA_DH_cat_dom"/>
</dbReference>
<comment type="catalytic activity">
    <reaction evidence="5">
        <text>4-phospho-D-erythronate + NAD(+) = (R)-3-hydroxy-2-oxo-4-phosphooxybutanoate + NADH + H(+)</text>
        <dbReference type="Rhea" id="RHEA:18829"/>
        <dbReference type="ChEBI" id="CHEBI:15378"/>
        <dbReference type="ChEBI" id="CHEBI:57540"/>
        <dbReference type="ChEBI" id="CHEBI:57945"/>
        <dbReference type="ChEBI" id="CHEBI:58538"/>
        <dbReference type="ChEBI" id="CHEBI:58766"/>
        <dbReference type="EC" id="1.1.1.290"/>
    </reaction>
</comment>
<dbReference type="InterPro" id="IPR029752">
    <property type="entry name" value="D-isomer_DH_CS1"/>
</dbReference>
<feature type="active site" evidence="5">
    <location>
        <position position="245"/>
    </location>
</feature>
<comment type="similarity">
    <text evidence="5">Belongs to the D-isomer specific 2-hydroxyacid dehydrogenase family. PdxB subfamily.</text>
</comment>
<dbReference type="GO" id="GO:0005737">
    <property type="term" value="C:cytoplasm"/>
    <property type="evidence" value="ECO:0007669"/>
    <property type="project" value="UniProtKB-SubCell"/>
</dbReference>
<dbReference type="InterPro" id="IPR024531">
    <property type="entry name" value="Erythronate-4-P_DHase_dimer"/>
</dbReference>
<dbReference type="Proteomes" id="UP000325606">
    <property type="component" value="Chromosome"/>
</dbReference>
<feature type="active site" evidence="5">
    <location>
        <position position="216"/>
    </location>
</feature>
<feature type="domain" description="Erythronate-4-phosphate dehydrogenase dimerisation" evidence="8">
    <location>
        <begin position="297"/>
        <end position="378"/>
    </location>
</feature>
<dbReference type="InterPro" id="IPR006140">
    <property type="entry name" value="D-isomer_DH_NAD-bd"/>
</dbReference>
<name>A0A5J6LC76_9GAMM</name>
<reference evidence="9 10" key="1">
    <citation type="submission" date="2019-09" db="EMBL/GenBank/DDBJ databases">
        <title>Nitrincola iocasae sp. nov., a bacterium isolated from the sediment collected at a cold seep field in South China Sea.</title>
        <authorList>
            <person name="Zhang H."/>
            <person name="Wang H."/>
            <person name="Li C."/>
        </authorList>
    </citation>
    <scope>NUCLEOTIDE SEQUENCE [LARGE SCALE GENOMIC DNA]</scope>
    <source>
        <strain evidence="9 10">KXZD1103</strain>
    </source>
</reference>
<feature type="binding site" evidence="5">
    <location>
        <position position="266"/>
    </location>
    <ligand>
        <name>substrate</name>
    </ligand>
</feature>
<feature type="domain" description="D-isomer specific 2-hydroxyacid dehydrogenase NAD-binding" evidence="7">
    <location>
        <begin position="115"/>
        <end position="264"/>
    </location>
</feature>
<protein>
    <recommendedName>
        <fullName evidence="5">Erythronate-4-phosphate dehydrogenase</fullName>
        <ecNumber evidence="5">1.1.1.290</ecNumber>
    </recommendedName>
</protein>
<evidence type="ECO:0000313" key="10">
    <source>
        <dbReference type="Proteomes" id="UP000325606"/>
    </source>
</evidence>
<dbReference type="Pfam" id="PF02826">
    <property type="entry name" value="2-Hacid_dh_C"/>
    <property type="match status" value="1"/>
</dbReference>
<comment type="function">
    <text evidence="5">Catalyzes the oxidation of erythronate-4-phosphate to 3-hydroxy-2-oxo-4-phosphonooxybutanoate.</text>
</comment>
<evidence type="ECO:0000259" key="8">
    <source>
        <dbReference type="Pfam" id="PF11890"/>
    </source>
</evidence>
<feature type="binding site" evidence="5">
    <location>
        <position position="50"/>
    </location>
    <ligand>
        <name>substrate</name>
    </ligand>
</feature>